<reference evidence="2 3" key="1">
    <citation type="journal article" date="2016" name="Proc. Natl. Acad. Sci. U.S.A.">
        <title>Lipid metabolic changes in an early divergent fungus govern the establishment of a mutualistic symbiosis with endobacteria.</title>
        <authorList>
            <person name="Lastovetsky O.A."/>
            <person name="Gaspar M.L."/>
            <person name="Mondo S.J."/>
            <person name="LaButti K.M."/>
            <person name="Sandor L."/>
            <person name="Grigoriev I.V."/>
            <person name="Henry S.A."/>
            <person name="Pawlowska T.E."/>
        </authorList>
    </citation>
    <scope>NUCLEOTIDE SEQUENCE [LARGE SCALE GENOMIC DNA]</scope>
    <source>
        <strain evidence="2 3">ATCC 11559</strain>
    </source>
</reference>
<name>A0A1X0RJR0_RHIZD</name>
<gene>
    <name evidence="2" type="ORF">BCV71DRAFT_230438</name>
</gene>
<dbReference type="EMBL" id="KV921748">
    <property type="protein sequence ID" value="ORE12255.1"/>
    <property type="molecule type" value="Genomic_DNA"/>
</dbReference>
<dbReference type="Proteomes" id="UP000242381">
    <property type="component" value="Unassembled WGS sequence"/>
</dbReference>
<accession>A0A1X0RJR0</accession>
<dbReference type="AlphaFoldDB" id="A0A1X0RJR0"/>
<sequence>MDELYVMETHLQEVLAAADILFLAPDDHSRHMIDVFGLSSLSAICDHILADLMPADAVDCKLKDDEFMEVIHIINALDDKTKSIREAKRDLLMLSSSMNGTKANVMEGIANLLTKLPRHEIYNQDKIGEVELQATYYDPFLSEIVADQEKNVALRWANKSLDDESDIRPDAIISTLVLHDLGHPVGFGEVKPDNSSTVKCAVNLDVFRLGIVSKRAIDKWGLRACLAFMINGFVISFFIITKRHDSFYTMIEIGSMTVASSLTTLHSFATMRNLNLLAAISNSFWVNCNMSPSSANINPDGPNVVPISEYLKQMSKSSKKSRGQSSRY</sequence>
<protein>
    <submittedName>
        <fullName evidence="2">Uncharacterized protein</fullName>
    </submittedName>
</protein>
<evidence type="ECO:0000313" key="3">
    <source>
        <dbReference type="Proteomes" id="UP000242381"/>
    </source>
</evidence>
<evidence type="ECO:0000313" key="2">
    <source>
        <dbReference type="EMBL" id="ORE12255.1"/>
    </source>
</evidence>
<keyword evidence="1" id="KW-1133">Transmembrane helix</keyword>
<dbReference type="OMA" id="ACLAFMI"/>
<keyword evidence="1" id="KW-0812">Transmembrane</keyword>
<feature type="transmembrane region" description="Helical" evidence="1">
    <location>
        <begin position="220"/>
        <end position="240"/>
    </location>
</feature>
<keyword evidence="1" id="KW-0472">Membrane</keyword>
<dbReference type="VEuPathDB" id="FungiDB:BCV72DRAFT_290231"/>
<evidence type="ECO:0000256" key="1">
    <source>
        <dbReference type="SAM" id="Phobius"/>
    </source>
</evidence>
<proteinExistence type="predicted"/>
<organism evidence="2 3">
    <name type="scientific">Rhizopus microsporus</name>
    <dbReference type="NCBI Taxonomy" id="58291"/>
    <lineage>
        <taxon>Eukaryota</taxon>
        <taxon>Fungi</taxon>
        <taxon>Fungi incertae sedis</taxon>
        <taxon>Mucoromycota</taxon>
        <taxon>Mucoromycotina</taxon>
        <taxon>Mucoromycetes</taxon>
        <taxon>Mucorales</taxon>
        <taxon>Mucorineae</taxon>
        <taxon>Rhizopodaceae</taxon>
        <taxon>Rhizopus</taxon>
    </lineage>
</organism>